<sequence>MTQLTTHIGRTARRLAILAVPLLVAATGPAVAHGSGSYGGGMMGVGWGLFGGAMGLWGFLWMGLLIAVPLYIVYALLNRGSGGNEEQSLSVLRERYARGELSDDEFDRRREQLERTG</sequence>
<feature type="domain" description="SHOCT" evidence="2">
    <location>
        <begin position="89"/>
        <end position="113"/>
    </location>
</feature>
<dbReference type="GeneID" id="91110686"/>
<dbReference type="EMBL" id="CP159205">
    <property type="protein sequence ID" value="XCF18230.1"/>
    <property type="molecule type" value="Genomic_DNA"/>
</dbReference>
<proteinExistence type="predicted"/>
<feature type="transmembrane region" description="Helical" evidence="1">
    <location>
        <begin position="58"/>
        <end position="77"/>
    </location>
</feature>
<evidence type="ECO:0000259" key="2">
    <source>
        <dbReference type="Pfam" id="PF09851"/>
    </source>
</evidence>
<keyword evidence="1" id="KW-0472">Membrane</keyword>
<evidence type="ECO:0000256" key="1">
    <source>
        <dbReference type="SAM" id="Phobius"/>
    </source>
</evidence>
<reference evidence="3" key="1">
    <citation type="submission" date="2024-06" db="EMBL/GenBank/DDBJ databases">
        <title>Genome Sequence of an extremely halophilic archaeon isolated from Permian era halite, Salado Formation, Carlsbad, New Mexico: Halobacterium sp. strain NMX12-1.</title>
        <authorList>
            <person name="Sotoa L."/>
            <person name="DasSarma P."/>
            <person name="Anton B.P."/>
            <person name="Vincze T."/>
            <person name="Verma I."/>
            <person name="Eralp B."/>
            <person name="Powers D.W."/>
            <person name="Dozier B.L."/>
            <person name="Roberts R.J."/>
            <person name="DasSarma S."/>
        </authorList>
    </citation>
    <scope>NUCLEOTIDE SEQUENCE</scope>
    <source>
        <strain evidence="3">NMX12-1</strain>
        <plasmid evidence="3">pNMX12-1_211</plasmid>
    </source>
</reference>
<keyword evidence="1" id="KW-0812">Transmembrane</keyword>
<name>A0AAU8CHP5_9EURY</name>
<dbReference type="InterPro" id="IPR018649">
    <property type="entry name" value="SHOCT"/>
</dbReference>
<dbReference type="AlphaFoldDB" id="A0AAU8CHP5"/>
<evidence type="ECO:0000313" key="3">
    <source>
        <dbReference type="EMBL" id="XCF18230.1"/>
    </source>
</evidence>
<keyword evidence="3" id="KW-0614">Plasmid</keyword>
<geneLocation type="plasmid" evidence="3">
    <name>pNMX12-1_211</name>
</geneLocation>
<dbReference type="KEGG" id="hanx:ABSL23_16005"/>
<gene>
    <name evidence="3" type="ORF">ABSL23_16005</name>
</gene>
<organism evidence="3">
    <name type="scientific">Halobacterium sp. NMX12-1</name>
    <dbReference type="NCBI Taxonomy" id="3166650"/>
    <lineage>
        <taxon>Archaea</taxon>
        <taxon>Methanobacteriati</taxon>
        <taxon>Methanobacteriota</taxon>
        <taxon>Stenosarchaea group</taxon>
        <taxon>Halobacteria</taxon>
        <taxon>Halobacteriales</taxon>
        <taxon>Halobacteriaceae</taxon>
        <taxon>Halobacterium</taxon>
    </lineage>
</organism>
<keyword evidence="1" id="KW-1133">Transmembrane helix</keyword>
<dbReference type="RefSeq" id="WP_089649900.1">
    <property type="nucleotide sequence ID" value="NZ_CP159205.1"/>
</dbReference>
<protein>
    <submittedName>
        <fullName evidence="3">SHOCT domain-containing protein</fullName>
    </submittedName>
</protein>
<dbReference type="Pfam" id="PF09851">
    <property type="entry name" value="SHOCT"/>
    <property type="match status" value="1"/>
</dbReference>
<accession>A0AAU8CHP5</accession>